<reference evidence="1" key="1">
    <citation type="journal article" date="2015" name="Nature">
        <title>Complex archaea that bridge the gap between prokaryotes and eukaryotes.</title>
        <authorList>
            <person name="Spang A."/>
            <person name="Saw J.H."/>
            <person name="Jorgensen S.L."/>
            <person name="Zaremba-Niedzwiedzka K."/>
            <person name="Martijn J."/>
            <person name="Lind A.E."/>
            <person name="van Eijk R."/>
            <person name="Schleper C."/>
            <person name="Guy L."/>
            <person name="Ettema T.J."/>
        </authorList>
    </citation>
    <scope>NUCLEOTIDE SEQUENCE</scope>
</reference>
<gene>
    <name evidence="1" type="ORF">LCGC14_1601210</name>
</gene>
<sequence length="350" mass="36550">MANRFWVGDGGDWTDNTNHWSASSGGAPNASLPTSADSVFFDASSFTIGSQTVTVDTTANCLDMDWTGATDTPTFAGIFTLNIFGSLTFIAGMIQTYTGLINFKATSSVTITVAQTLAGGNITFNGTGGVFTLQDVFNRVGTISLLRGELDTNGQAVTCGTFTSSNANVRTLTLGASVITCTAWTFTTVTNLTFTANTSTIKVSGTGAFDGGGLTYNDVELNGSAHTISGSNTFATLTLQADTTQTITFTDGTTQTITTPVFTGSTGKVKTLTGSSTGGWIISDAAGTNDFSYLDISYSTAQGGAVWQALLSNNNTDSGNNSGWIFSLSTRGWMRGLVHSGRRHRFAGRR</sequence>
<evidence type="ECO:0000313" key="1">
    <source>
        <dbReference type="EMBL" id="KKM24826.1"/>
    </source>
</evidence>
<accession>A0A0F9IB30</accession>
<dbReference type="AlphaFoldDB" id="A0A0F9IB30"/>
<organism evidence="1">
    <name type="scientific">marine sediment metagenome</name>
    <dbReference type="NCBI Taxonomy" id="412755"/>
    <lineage>
        <taxon>unclassified sequences</taxon>
        <taxon>metagenomes</taxon>
        <taxon>ecological metagenomes</taxon>
    </lineage>
</organism>
<dbReference type="EMBL" id="LAZR01012842">
    <property type="protein sequence ID" value="KKM24826.1"/>
    <property type="molecule type" value="Genomic_DNA"/>
</dbReference>
<comment type="caution">
    <text evidence="1">The sequence shown here is derived from an EMBL/GenBank/DDBJ whole genome shotgun (WGS) entry which is preliminary data.</text>
</comment>
<name>A0A0F9IB30_9ZZZZ</name>
<proteinExistence type="predicted"/>
<protein>
    <submittedName>
        <fullName evidence="1">Uncharacterized protein</fullName>
    </submittedName>
</protein>